<comment type="similarity">
    <text evidence="2 6 7">Belongs to the citrate synthase family.</text>
</comment>
<protein>
    <recommendedName>
        <fullName evidence="6">Citrate synthase</fullName>
    </recommendedName>
</protein>
<dbReference type="NCBIfam" id="TIGR01800">
    <property type="entry name" value="cit_synth_II"/>
    <property type="match status" value="1"/>
</dbReference>
<dbReference type="PANTHER" id="PTHR11739">
    <property type="entry name" value="CITRATE SYNTHASE"/>
    <property type="match status" value="1"/>
</dbReference>
<name>A0ABW5QU73_9BACL</name>
<organism evidence="8 9">
    <name type="scientific">Paenibacillus thailandensis</name>
    <dbReference type="NCBI Taxonomy" id="393250"/>
    <lineage>
        <taxon>Bacteria</taxon>
        <taxon>Bacillati</taxon>
        <taxon>Bacillota</taxon>
        <taxon>Bacilli</taxon>
        <taxon>Bacillales</taxon>
        <taxon>Paenibacillaceae</taxon>
        <taxon>Paenibacillus</taxon>
    </lineage>
</organism>
<dbReference type="Gene3D" id="1.10.230.10">
    <property type="entry name" value="Cytochrome P450-Terp, domain 2"/>
    <property type="match status" value="1"/>
</dbReference>
<gene>
    <name evidence="8" type="primary">prpC</name>
    <name evidence="8" type="ORF">ACFSW5_06145</name>
</gene>
<dbReference type="Gene3D" id="1.10.580.10">
    <property type="entry name" value="Citrate Synthase, domain 1"/>
    <property type="match status" value="1"/>
</dbReference>
<evidence type="ECO:0000256" key="7">
    <source>
        <dbReference type="RuleBase" id="RU003406"/>
    </source>
</evidence>
<dbReference type="InterPro" id="IPR019810">
    <property type="entry name" value="Citrate_synthase_AS"/>
</dbReference>
<dbReference type="RefSeq" id="WP_379270528.1">
    <property type="nucleotide sequence ID" value="NZ_JBHUGT010000015.1"/>
</dbReference>
<sequence>MTTKKSGGLAEVIAGQTAISTVGKTGKGLTYRGYSIHDLAEYGTFEETAYLLIRGKLPDAGELAAYKRKLAAGRTIPPGLRTLLECLPASSHPMDVLRTGLSALASFEPETEATDPRELADRLLAISPSVLLYWHHFHQSGDRIDTETESDSVAGHFLELLHRRPPAELHERVMDVSLILYAEHEYNASTFAARVTASTLSDFYSAVTTGIGTLRGPLHGGANEAAMELIGRYENPEQAEAGVMRLLGGKKLVMGFGHRVYTVSDPRSDIIKALSRTLSEQNGDWRLFTVSERIEEVMRREKGLFPNLDFYSASAYTLMQIPVSFFTPVFVFSRISGWAAHIIEQRESNRLIRPSAEYTGPEPLPWFRLEDRGQGAVTP</sequence>
<dbReference type="InterPro" id="IPR011278">
    <property type="entry name" value="2-MeCitrate/Citrate_synth_II"/>
</dbReference>
<dbReference type="SUPFAM" id="SSF48256">
    <property type="entry name" value="Citrate synthase"/>
    <property type="match status" value="1"/>
</dbReference>
<dbReference type="InterPro" id="IPR002020">
    <property type="entry name" value="Citrate_synthase"/>
</dbReference>
<dbReference type="PANTHER" id="PTHR11739:SF25">
    <property type="entry name" value="CITRATE SYNTHASE-RELATED PROTEIN DDB_G0287281"/>
    <property type="match status" value="1"/>
</dbReference>
<evidence type="ECO:0000256" key="2">
    <source>
        <dbReference type="ARBA" id="ARBA00010566"/>
    </source>
</evidence>
<dbReference type="GO" id="GO:0050440">
    <property type="term" value="F:2-methylcitrate synthase activity"/>
    <property type="evidence" value="ECO:0007669"/>
    <property type="project" value="UniProtKB-EC"/>
</dbReference>
<dbReference type="EMBL" id="JBHUMY010000006">
    <property type="protein sequence ID" value="MFD2659849.1"/>
    <property type="molecule type" value="Genomic_DNA"/>
</dbReference>
<dbReference type="NCBIfam" id="NF009006">
    <property type="entry name" value="PRK12351.1"/>
    <property type="match status" value="1"/>
</dbReference>
<evidence type="ECO:0000256" key="3">
    <source>
        <dbReference type="ARBA" id="ARBA00022532"/>
    </source>
</evidence>
<evidence type="ECO:0000256" key="6">
    <source>
        <dbReference type="PIRNR" id="PIRNR001369"/>
    </source>
</evidence>
<accession>A0ABW5QU73</accession>
<keyword evidence="8" id="KW-0012">Acyltransferase</keyword>
<comment type="caution">
    <text evidence="8">The sequence shown here is derived from an EMBL/GenBank/DDBJ whole genome shotgun (WGS) entry which is preliminary data.</text>
</comment>
<dbReference type="InterPro" id="IPR016143">
    <property type="entry name" value="Citrate_synth-like_sm_a-sub"/>
</dbReference>
<keyword evidence="9" id="KW-1185">Reference proteome</keyword>
<keyword evidence="3" id="KW-0816">Tricarboxylic acid cycle</keyword>
<evidence type="ECO:0000313" key="8">
    <source>
        <dbReference type="EMBL" id="MFD2659849.1"/>
    </source>
</evidence>
<evidence type="ECO:0000313" key="9">
    <source>
        <dbReference type="Proteomes" id="UP001597493"/>
    </source>
</evidence>
<dbReference type="Pfam" id="PF00285">
    <property type="entry name" value="Citrate_synt"/>
    <property type="match status" value="1"/>
</dbReference>
<dbReference type="InterPro" id="IPR036969">
    <property type="entry name" value="Citrate_synthase_sf"/>
</dbReference>
<evidence type="ECO:0000256" key="1">
    <source>
        <dbReference type="ARBA" id="ARBA00005163"/>
    </source>
</evidence>
<keyword evidence="4 6" id="KW-0808">Transferase</keyword>
<dbReference type="PIRSF" id="PIRSF001369">
    <property type="entry name" value="Citrate_synth"/>
    <property type="match status" value="1"/>
</dbReference>
<dbReference type="PRINTS" id="PR00143">
    <property type="entry name" value="CITRTSNTHASE"/>
</dbReference>
<dbReference type="PROSITE" id="PS00480">
    <property type="entry name" value="CITRATE_SYNTHASE"/>
    <property type="match status" value="1"/>
</dbReference>
<reference evidence="9" key="1">
    <citation type="journal article" date="2019" name="Int. J. Syst. Evol. Microbiol.">
        <title>The Global Catalogue of Microorganisms (GCM) 10K type strain sequencing project: providing services to taxonomists for standard genome sequencing and annotation.</title>
        <authorList>
            <consortium name="The Broad Institute Genomics Platform"/>
            <consortium name="The Broad Institute Genome Sequencing Center for Infectious Disease"/>
            <person name="Wu L."/>
            <person name="Ma J."/>
        </authorList>
    </citation>
    <scope>NUCLEOTIDE SEQUENCE [LARGE SCALE GENOMIC DNA]</scope>
    <source>
        <strain evidence="9">TISTR 1827</strain>
    </source>
</reference>
<dbReference type="InterPro" id="IPR024176">
    <property type="entry name" value="Citrate_synthase_bac-typ"/>
</dbReference>
<comment type="pathway">
    <text evidence="1">Carbohydrate metabolism; tricarboxylic acid cycle.</text>
</comment>
<comment type="catalytic activity">
    <reaction evidence="5">
        <text>oxaloacetate + acetyl-CoA + H2O = citrate + CoA + H(+)</text>
        <dbReference type="Rhea" id="RHEA:16845"/>
        <dbReference type="ChEBI" id="CHEBI:15377"/>
        <dbReference type="ChEBI" id="CHEBI:15378"/>
        <dbReference type="ChEBI" id="CHEBI:16452"/>
        <dbReference type="ChEBI" id="CHEBI:16947"/>
        <dbReference type="ChEBI" id="CHEBI:57287"/>
        <dbReference type="ChEBI" id="CHEBI:57288"/>
        <dbReference type="EC" id="2.3.3.16"/>
    </reaction>
</comment>
<dbReference type="GO" id="GO:0036440">
    <property type="term" value="F:citrate synthase activity"/>
    <property type="evidence" value="ECO:0007669"/>
    <property type="project" value="UniProtKB-EC"/>
</dbReference>
<evidence type="ECO:0000256" key="5">
    <source>
        <dbReference type="ARBA" id="ARBA00049288"/>
    </source>
</evidence>
<proteinExistence type="inferred from homology"/>
<dbReference type="Proteomes" id="UP001597493">
    <property type="component" value="Unassembled WGS sequence"/>
</dbReference>
<evidence type="ECO:0000256" key="4">
    <source>
        <dbReference type="ARBA" id="ARBA00022679"/>
    </source>
</evidence>
<dbReference type="InterPro" id="IPR016142">
    <property type="entry name" value="Citrate_synth-like_lrg_a-sub"/>
</dbReference>